<keyword evidence="3" id="KW-1185">Reference proteome</keyword>
<feature type="compositionally biased region" description="Polar residues" evidence="1">
    <location>
        <begin position="411"/>
        <end position="423"/>
    </location>
</feature>
<evidence type="ECO:0008006" key="4">
    <source>
        <dbReference type="Google" id="ProtNLM"/>
    </source>
</evidence>
<feature type="region of interest" description="Disordered" evidence="1">
    <location>
        <begin position="140"/>
        <end position="188"/>
    </location>
</feature>
<feature type="region of interest" description="Disordered" evidence="1">
    <location>
        <begin position="410"/>
        <end position="436"/>
    </location>
</feature>
<dbReference type="PANTHER" id="PTHR15137">
    <property type="entry name" value="TRANSCRIPTION INITIATION FACTOR TFIID"/>
    <property type="match status" value="1"/>
</dbReference>
<proteinExistence type="predicted"/>
<feature type="compositionally biased region" description="Low complexity" evidence="1">
    <location>
        <begin position="156"/>
        <end position="165"/>
    </location>
</feature>
<evidence type="ECO:0000313" key="2">
    <source>
        <dbReference type="EMBL" id="KAL3795200.1"/>
    </source>
</evidence>
<feature type="compositionally biased region" description="Gly residues" evidence="1">
    <location>
        <begin position="229"/>
        <end position="239"/>
    </location>
</feature>
<protein>
    <recommendedName>
        <fullName evidence="4">Calmodulin</fullName>
    </recommendedName>
</protein>
<gene>
    <name evidence="2" type="ORF">ACHAW5_005658</name>
</gene>
<comment type="caution">
    <text evidence="2">The sequence shown here is derived from an EMBL/GenBank/DDBJ whole genome shotgun (WGS) entry which is preliminary data.</text>
</comment>
<name>A0ABD3Q4L4_9STRA</name>
<dbReference type="Proteomes" id="UP001530315">
    <property type="component" value="Unassembled WGS sequence"/>
</dbReference>
<feature type="compositionally biased region" description="Polar residues" evidence="1">
    <location>
        <begin position="82"/>
        <end position="99"/>
    </location>
</feature>
<feature type="region of interest" description="Disordered" evidence="1">
    <location>
        <begin position="226"/>
        <end position="272"/>
    </location>
</feature>
<evidence type="ECO:0000256" key="1">
    <source>
        <dbReference type="SAM" id="MobiDB-lite"/>
    </source>
</evidence>
<reference evidence="2 3" key="1">
    <citation type="submission" date="2024-10" db="EMBL/GenBank/DDBJ databases">
        <title>Updated reference genomes for cyclostephanoid diatoms.</title>
        <authorList>
            <person name="Roberts W.R."/>
            <person name="Alverson A.J."/>
        </authorList>
    </citation>
    <scope>NUCLEOTIDE SEQUENCE [LARGE SCALE GENOMIC DNA]</scope>
    <source>
        <strain evidence="2 3">AJA276-08</strain>
    </source>
</reference>
<dbReference type="InterPro" id="IPR037813">
    <property type="entry name" value="TAF2"/>
</dbReference>
<dbReference type="PANTHER" id="PTHR15137:SF9">
    <property type="entry name" value="TRANSCRIPTION INITIATION FACTOR TFIID SUBUNIT 2"/>
    <property type="match status" value="1"/>
</dbReference>
<evidence type="ECO:0000313" key="3">
    <source>
        <dbReference type="Proteomes" id="UP001530315"/>
    </source>
</evidence>
<dbReference type="EMBL" id="JALLAZ020000437">
    <property type="protein sequence ID" value="KAL3795200.1"/>
    <property type="molecule type" value="Genomic_DNA"/>
</dbReference>
<sequence>MASSSTAASTHRHGSRSMFFPSSKIKLLHQRTSLSLAFDRERGWGYQGETAMYIVAIDAKSNVNSNANDSGTNELNDKMSPANDNASCKTKSGSATAGATSLDGDGKSTIELALHLRDGCCRVDSVEIFCAAVASCPATATDENNNDMDVDKDEAPTTATPASATRTGETNCHQQQHQKQQQHRLHPLPQRSITFAHLDPLSIFMTRPSPAAPVLTGAVGLHLVEEDGGSGGGGGGKNNGNGNSNSNSTKEGKYHLDGDATATTEDDREQQRKTITEARTRRYEADAHATRCTKGMTYSLRAASISSALGELRITIAPSTRTVTPNKTGADDDHLRLRPPGSEAEAYRCWKEDLLLSSSSCGSTVTTAPAGETAQGMIESKANAHMIRHRCQKRRELRLDQVAKSLAEATATMSTSLPPSSSKNNTNVTNTEEEETKEIWPLSAAMKIVVRFSISRTSSSSTHINHRLHLGGINFIAPPPQKRGDPAMNIHPCLSTPHVYTTSGTHGDHQGVRSWLPTLDSASPKHRASHELMIKVTSTKDEGLWPVASGEDFGHNLSVSHPILLQLGKNDDDDDDDTFRQFMMKQEEKMNDEKEDAIMMMTSTLYKKGVIEAESAWNTLEGGIADVLGRRHARFINDFFYPDNKSTISSGTISPSSGLDSTSSSSISGLNSEMMAQIMLRHNLIRPIYVTSVFSSLTWLPSHELGEGIRQLYFAPQDDRRWIHEDANDIFIFGKLLDTGYCPQRQLRPKLSLAKLQDRQQLEGSIHASTIGVPNRALSLMRDVLALPAYRTSSYTQIWIPYAQWSGDSCGGNMVGCPEVGGCNTFLGGAIMDSTLLPPPGMRLPYYEGGKYLQFLQARNAIRGWVRTALPLGSDDDVGQGYLHALIESFLMSLYERCHGAFGEGGGKGSFYYTKRYAISSGLNSPNLDFLPLVNIEDDEIIGGGLGAIAIEDRGNEHLWRSTNNGTETHTSAIDEFVIGQLQAKDFIDALERTDVMSAVPLPSAGWLGSHQSATFLSHNSASSTSLGCGALDLVHPMGGQMYRATKAILLSKVYEGRAGISNFTRVVRAAFVASFLRDAGFSQVKLPYDDKSESQENGHAIVRHPFVVCVDEIIKKQAITHAIFTRALRLMSGPIHEAYLRGSLVDIGRDHNSRPEQLRPEGFPNSYVRGASGLYLRVGVHIEAADGSSAQSTSAAPQSAASVKGTHLHVVAEPVIAEGGSAFGGPVTLRVIENEGQCREFIKTIPEDGSRVEWGPVFLHARPVTTAKQQQAASGISEAPTATAAGNAASGAGGEIIGSTAFTKDQLHKGGFQALELIRITNPTPLLWVRVDSQGLYNGRLNIFQQDACLAEQLFHDGDAAGQVEAIRALAERPFKIQGVSKLTNVHDVPIAELPVRVLGDCLRGSVALHCDLPHNPAVRAQAALAIAQWQNNKAPESRDVVGGSAWLGLDLLIQYFRERFYCNGVVMPNNFRRILLHKNIAGVASGGDFTSDGGYQYLDALLDKEERKSAIEFADEIEVEEDEEYRVRSACVTAIASIRAQDGMTPNAVVTFMEEVLLSGDKAAVGSLLLPEEEEQLNKKQDQALDDEVNYSRRIIGPNDDDVSNFPYVSVSLVADALLALCYIHIRPQCDFDPTTGRTANTKSDHPILPLMELCLDWLDWDLERMRLRAKTNKSNPCGAGDACYNSVAPSAITALCHMALLMQITTPTPVSDDFSPPISGGDDSAFAPKRKLKEKELDKAATSQFYIDIFDDDLVRGDAIRAAAAQSVVCICCAADRNEELKKEPLGLLVSLEFLLDRILEPMISPGLRLTLALLMLDACTGKICSQQRVGSFCGQNRLCGSGTRFMNGPLGASYGGDNGSALLLTVSDVTYPAANAVNDGARRGLRLLKHKHKDASYTSQTIVRVAKFASKLWRTINGESISPSKNSQCEPAGVCAHDNNLRCSLVALWQWMWPDHCYHFLRTQSWLAMEGTPQYYSMGLNHVMKTTAEEKEAARLEDEALEPLIKVVEDEIDRQKWRGEMAGNAYQRFKDTKGNMNLSEAGQPLPIVEKDAAWKLGGWVASTAQQRRSQGADGGSAVTKIRLMIKSSGAGDDS</sequence>
<accession>A0ABD3Q4L4</accession>
<organism evidence="2 3">
    <name type="scientific">Stephanodiscus triporus</name>
    <dbReference type="NCBI Taxonomy" id="2934178"/>
    <lineage>
        <taxon>Eukaryota</taxon>
        <taxon>Sar</taxon>
        <taxon>Stramenopiles</taxon>
        <taxon>Ochrophyta</taxon>
        <taxon>Bacillariophyta</taxon>
        <taxon>Coscinodiscophyceae</taxon>
        <taxon>Thalassiosirophycidae</taxon>
        <taxon>Stephanodiscales</taxon>
        <taxon>Stephanodiscaceae</taxon>
        <taxon>Stephanodiscus</taxon>
    </lineage>
</organism>
<feature type="region of interest" description="Disordered" evidence="1">
    <location>
        <begin position="66"/>
        <end position="104"/>
    </location>
</feature>